<organism evidence="2 3">
    <name type="scientific">Ceratopteris richardii</name>
    <name type="common">Triangle waterfern</name>
    <dbReference type="NCBI Taxonomy" id="49495"/>
    <lineage>
        <taxon>Eukaryota</taxon>
        <taxon>Viridiplantae</taxon>
        <taxon>Streptophyta</taxon>
        <taxon>Embryophyta</taxon>
        <taxon>Tracheophyta</taxon>
        <taxon>Polypodiopsida</taxon>
        <taxon>Polypodiidae</taxon>
        <taxon>Polypodiales</taxon>
        <taxon>Pteridineae</taxon>
        <taxon>Pteridaceae</taxon>
        <taxon>Parkerioideae</taxon>
        <taxon>Ceratopteris</taxon>
    </lineage>
</organism>
<feature type="signal peptide" evidence="1">
    <location>
        <begin position="1"/>
        <end position="23"/>
    </location>
</feature>
<dbReference type="EMBL" id="CM035421">
    <property type="protein sequence ID" value="KAH7388051.1"/>
    <property type="molecule type" value="Genomic_DNA"/>
</dbReference>
<dbReference type="Proteomes" id="UP000825935">
    <property type="component" value="Chromosome 16"/>
</dbReference>
<gene>
    <name evidence="2" type="ORF">KP509_16G055000</name>
</gene>
<comment type="caution">
    <text evidence="2">The sequence shown here is derived from an EMBL/GenBank/DDBJ whole genome shotgun (WGS) entry which is preliminary data.</text>
</comment>
<evidence type="ECO:0000256" key="1">
    <source>
        <dbReference type="SAM" id="SignalP"/>
    </source>
</evidence>
<proteinExistence type="predicted"/>
<name>A0A8T2SZ09_CERRI</name>
<evidence type="ECO:0008006" key="4">
    <source>
        <dbReference type="Google" id="ProtNLM"/>
    </source>
</evidence>
<keyword evidence="1" id="KW-0732">Signal</keyword>
<dbReference type="AlphaFoldDB" id="A0A8T2SZ09"/>
<feature type="chain" id="PRO_5035898004" description="Secreted protein" evidence="1">
    <location>
        <begin position="24"/>
        <end position="107"/>
    </location>
</feature>
<protein>
    <recommendedName>
        <fullName evidence="4">Secreted protein</fullName>
    </recommendedName>
</protein>
<evidence type="ECO:0000313" key="2">
    <source>
        <dbReference type="EMBL" id="KAH7388051.1"/>
    </source>
</evidence>
<reference evidence="2" key="1">
    <citation type="submission" date="2021-08" db="EMBL/GenBank/DDBJ databases">
        <title>WGS assembly of Ceratopteris richardii.</title>
        <authorList>
            <person name="Marchant D.B."/>
            <person name="Chen G."/>
            <person name="Jenkins J."/>
            <person name="Shu S."/>
            <person name="Leebens-Mack J."/>
            <person name="Grimwood J."/>
            <person name="Schmutz J."/>
            <person name="Soltis P."/>
            <person name="Soltis D."/>
            <person name="Chen Z.-H."/>
        </authorList>
    </citation>
    <scope>NUCLEOTIDE SEQUENCE</scope>
    <source>
        <strain evidence="2">Whitten #5841</strain>
        <tissue evidence="2">Leaf</tissue>
    </source>
</reference>
<accession>A0A8T2SZ09</accession>
<keyword evidence="3" id="KW-1185">Reference proteome</keyword>
<sequence length="107" mass="11543">MSIVRLEILLLVAYFLLISDAAGRQLRSYTDTGDEGTMKDHIGEPAAAMEALAAEVTGRKQIAPAAVIPMQAPKKTRVVTAKMIGTHATVYESDYAAARTHPPTRHP</sequence>
<evidence type="ECO:0000313" key="3">
    <source>
        <dbReference type="Proteomes" id="UP000825935"/>
    </source>
</evidence>